<organism evidence="11 12">
    <name type="scientific">Pseudofrankia inefficax (strain DSM 45817 / CECT 9037 / DDB 130130 / EuI1c)</name>
    <name type="common">Frankia inefficax</name>
    <dbReference type="NCBI Taxonomy" id="298654"/>
    <lineage>
        <taxon>Bacteria</taxon>
        <taxon>Bacillati</taxon>
        <taxon>Actinomycetota</taxon>
        <taxon>Actinomycetes</taxon>
        <taxon>Frankiales</taxon>
        <taxon>Frankiaceae</taxon>
        <taxon>Pseudofrankia</taxon>
    </lineage>
</organism>
<evidence type="ECO:0000256" key="4">
    <source>
        <dbReference type="ARBA" id="ARBA00022741"/>
    </source>
</evidence>
<dbReference type="InterPro" id="IPR025302">
    <property type="entry name" value="DrrA1/2-like_C"/>
</dbReference>
<keyword evidence="2" id="KW-0813">Transport</keyword>
<evidence type="ECO:0000256" key="7">
    <source>
        <dbReference type="ARBA" id="ARBA00023136"/>
    </source>
</evidence>
<proteinExistence type="inferred from homology"/>
<dbReference type="SUPFAM" id="SSF52540">
    <property type="entry name" value="P-loop containing nucleoside triphosphate hydrolases"/>
    <property type="match status" value="1"/>
</dbReference>
<keyword evidence="3" id="KW-1003">Cell membrane</keyword>
<name>E3J444_PSEI1</name>
<dbReference type="GO" id="GO:0005886">
    <property type="term" value="C:plasma membrane"/>
    <property type="evidence" value="ECO:0007669"/>
    <property type="project" value="UniProtKB-SubCell"/>
</dbReference>
<dbReference type="EMBL" id="CP002299">
    <property type="protein sequence ID" value="ADP81823.1"/>
    <property type="molecule type" value="Genomic_DNA"/>
</dbReference>
<dbReference type="STRING" id="298654.FraEuI1c_3816"/>
<dbReference type="InterPro" id="IPR005894">
    <property type="entry name" value="DrrA"/>
</dbReference>
<dbReference type="PROSITE" id="PS50893">
    <property type="entry name" value="ABC_TRANSPORTER_2"/>
    <property type="match status" value="1"/>
</dbReference>
<dbReference type="GO" id="GO:0005524">
    <property type="term" value="F:ATP binding"/>
    <property type="evidence" value="ECO:0007669"/>
    <property type="project" value="UniProtKB-KW"/>
</dbReference>
<evidence type="ECO:0000259" key="10">
    <source>
        <dbReference type="PROSITE" id="PS50893"/>
    </source>
</evidence>
<dbReference type="InterPro" id="IPR027417">
    <property type="entry name" value="P-loop_NTPase"/>
</dbReference>
<dbReference type="RefSeq" id="WP_013424941.1">
    <property type="nucleotide sequence ID" value="NC_014666.1"/>
</dbReference>
<dbReference type="OrthoDB" id="9804819at2"/>
<dbReference type="PANTHER" id="PTHR42711">
    <property type="entry name" value="ABC TRANSPORTER ATP-BINDING PROTEIN"/>
    <property type="match status" value="1"/>
</dbReference>
<evidence type="ECO:0000256" key="8">
    <source>
        <dbReference type="ARBA" id="ARBA00023251"/>
    </source>
</evidence>
<keyword evidence="6" id="KW-1278">Translocase</keyword>
<dbReference type="GO" id="GO:0043215">
    <property type="term" value="P:daunorubicin transport"/>
    <property type="evidence" value="ECO:0007669"/>
    <property type="project" value="InterPro"/>
</dbReference>
<evidence type="ECO:0000256" key="9">
    <source>
        <dbReference type="ARBA" id="ARBA00049985"/>
    </source>
</evidence>
<dbReference type="Proteomes" id="UP000002484">
    <property type="component" value="Chromosome"/>
</dbReference>
<evidence type="ECO:0000256" key="1">
    <source>
        <dbReference type="ARBA" id="ARBA00004202"/>
    </source>
</evidence>
<accession>E3J444</accession>
<reference evidence="11 12" key="1">
    <citation type="submission" date="2010-10" db="EMBL/GenBank/DDBJ databases">
        <title>Complete sequence of Frankia sp. EuI1c.</title>
        <authorList>
            <consortium name="US DOE Joint Genome Institute"/>
            <person name="Lucas S."/>
            <person name="Copeland A."/>
            <person name="Lapidus A."/>
            <person name="Cheng J.-F."/>
            <person name="Bruce D."/>
            <person name="Goodwin L."/>
            <person name="Pitluck S."/>
            <person name="Chertkov O."/>
            <person name="Detter J.C."/>
            <person name="Han C."/>
            <person name="Tapia R."/>
            <person name="Land M."/>
            <person name="Hauser L."/>
            <person name="Jeffries C."/>
            <person name="Kyrpides N."/>
            <person name="Ivanova N."/>
            <person name="Mikhailova N."/>
            <person name="Beauchemin N."/>
            <person name="Sen A."/>
            <person name="Sur S.A."/>
            <person name="Gtari M."/>
            <person name="Wall L."/>
            <person name="Tisa L."/>
            <person name="Woyke T."/>
        </authorList>
    </citation>
    <scope>NUCLEOTIDE SEQUENCE [LARGE SCALE GENOMIC DNA]</scope>
    <source>
        <strain evidence="12">DSM 45817 / CECT 9037 / EuI1c</strain>
    </source>
</reference>
<dbReference type="Gene3D" id="3.40.50.300">
    <property type="entry name" value="P-loop containing nucleotide triphosphate hydrolases"/>
    <property type="match status" value="1"/>
</dbReference>
<dbReference type="Pfam" id="PF13732">
    <property type="entry name" value="DrrA1-3_C"/>
    <property type="match status" value="1"/>
</dbReference>
<dbReference type="GO" id="GO:0046677">
    <property type="term" value="P:response to antibiotic"/>
    <property type="evidence" value="ECO:0007669"/>
    <property type="project" value="UniProtKB-KW"/>
</dbReference>
<sequence>MITTQALRREFRRSRRADPVVAVDGIDLVVDRGEVFGLLGPNGAGKSTTMRMLTTLLPPTSGTALVAGHDVAKERAAVRRRIGFVAQGGGTDSAETARAELVMQGRVFGMSKTDALTRADDLLARFSLTDAADRRLGTWSGGMRRRLDIAVGLVNSPELLLLDEPTTGLDPASRAEVWAELRAVREAGTTILLTTHYLEEADELCDRVAIIHQGKVARTGPPDELKSQVAGDGIVVTLPPGGPEAVSPTVREQPWCRDVEAVDDRTLRVYVEDGSRAVTDLLRLLDGLSTPVLTLTLTRPSLDDVFLTATGHPLAAAGV</sequence>
<dbReference type="KEGG" id="fri:FraEuI1c_3816"/>
<evidence type="ECO:0000256" key="5">
    <source>
        <dbReference type="ARBA" id="ARBA00022840"/>
    </source>
</evidence>
<evidence type="ECO:0000256" key="6">
    <source>
        <dbReference type="ARBA" id="ARBA00022967"/>
    </source>
</evidence>
<dbReference type="NCBIfam" id="TIGR01188">
    <property type="entry name" value="drrA"/>
    <property type="match status" value="1"/>
</dbReference>
<comment type="similarity">
    <text evidence="9">Belongs to the ABC transporter superfamily. Drug exporter-1 (DrugE1) (TC 3.A.1.105) family.</text>
</comment>
<keyword evidence="8" id="KW-0046">Antibiotic resistance</keyword>
<dbReference type="AlphaFoldDB" id="E3J444"/>
<dbReference type="InterPro" id="IPR050763">
    <property type="entry name" value="ABC_transporter_ATP-binding"/>
</dbReference>
<dbReference type="HOGENOM" id="CLU_000604_1_2_11"/>
<dbReference type="InterPro" id="IPR003593">
    <property type="entry name" value="AAA+_ATPase"/>
</dbReference>
<dbReference type="GO" id="GO:0016887">
    <property type="term" value="F:ATP hydrolysis activity"/>
    <property type="evidence" value="ECO:0007669"/>
    <property type="project" value="InterPro"/>
</dbReference>
<keyword evidence="7" id="KW-0472">Membrane</keyword>
<feature type="domain" description="ABC transporter" evidence="10">
    <location>
        <begin position="2"/>
        <end position="238"/>
    </location>
</feature>
<keyword evidence="4" id="KW-0547">Nucleotide-binding</keyword>
<keyword evidence="5" id="KW-0067">ATP-binding</keyword>
<dbReference type="Pfam" id="PF00005">
    <property type="entry name" value="ABC_tran"/>
    <property type="match status" value="1"/>
</dbReference>
<evidence type="ECO:0000313" key="12">
    <source>
        <dbReference type="Proteomes" id="UP000002484"/>
    </source>
</evidence>
<gene>
    <name evidence="11" type="ordered locus">FraEuI1c_3816</name>
</gene>
<protein>
    <submittedName>
        <fullName evidence="11">Daunorubicin resistance ABC transporter ATPase subunit</fullName>
    </submittedName>
</protein>
<dbReference type="GO" id="GO:1900753">
    <property type="term" value="P:doxorubicin transport"/>
    <property type="evidence" value="ECO:0007669"/>
    <property type="project" value="InterPro"/>
</dbReference>
<evidence type="ECO:0000256" key="3">
    <source>
        <dbReference type="ARBA" id="ARBA00022475"/>
    </source>
</evidence>
<comment type="subcellular location">
    <subcellularLocation>
        <location evidence="1">Cell membrane</location>
        <topology evidence="1">Peripheral membrane protein</topology>
    </subcellularLocation>
</comment>
<dbReference type="SMART" id="SM00382">
    <property type="entry name" value="AAA"/>
    <property type="match status" value="1"/>
</dbReference>
<keyword evidence="12" id="KW-1185">Reference proteome</keyword>
<dbReference type="PANTHER" id="PTHR42711:SF19">
    <property type="entry name" value="DOXORUBICIN RESISTANCE ATP-BINDING PROTEIN DRRA"/>
    <property type="match status" value="1"/>
</dbReference>
<dbReference type="InParanoid" id="E3J444"/>
<evidence type="ECO:0000313" key="11">
    <source>
        <dbReference type="EMBL" id="ADP81823.1"/>
    </source>
</evidence>
<dbReference type="InterPro" id="IPR003439">
    <property type="entry name" value="ABC_transporter-like_ATP-bd"/>
</dbReference>
<dbReference type="eggNOG" id="COG1131">
    <property type="taxonomic scope" value="Bacteria"/>
</dbReference>
<evidence type="ECO:0000256" key="2">
    <source>
        <dbReference type="ARBA" id="ARBA00022448"/>
    </source>
</evidence>